<reference evidence="1 2" key="1">
    <citation type="submission" date="2018-06" db="EMBL/GenBank/DDBJ databases">
        <authorList>
            <consortium name="Pathogen Informatics"/>
            <person name="Doyle S."/>
        </authorList>
    </citation>
    <scope>NUCLEOTIDE SEQUENCE [LARGE SCALE GENOMIC DNA]</scope>
    <source>
        <strain evidence="1 2">NCTC13148</strain>
    </source>
</reference>
<sequence length="92" mass="10554">MKLKDQSSVEELIPYSSHITDNIIVTKNRDLLATWQIDGAYFECVDSEDLSILTDQLNTLIRSFEGNLLRFILIVSGVKRTSDQYLTVKFLL</sequence>
<dbReference type="Proteomes" id="UP000254255">
    <property type="component" value="Unassembled WGS sequence"/>
</dbReference>
<organism evidence="1 2">
    <name type="scientific">Escherichia coli</name>
    <dbReference type="NCBI Taxonomy" id="562"/>
    <lineage>
        <taxon>Bacteria</taxon>
        <taxon>Pseudomonadati</taxon>
        <taxon>Pseudomonadota</taxon>
        <taxon>Gammaproteobacteria</taxon>
        <taxon>Enterobacterales</taxon>
        <taxon>Enterobacteriaceae</taxon>
        <taxon>Escherichia</taxon>
    </lineage>
</organism>
<gene>
    <name evidence="1" type="primary">ptlC_2</name>
    <name evidence="1" type="ORF">NCTC13148_00313</name>
</gene>
<dbReference type="EMBL" id="UGET01000003">
    <property type="protein sequence ID" value="STL62575.1"/>
    <property type="molecule type" value="Genomic_DNA"/>
</dbReference>
<proteinExistence type="predicted"/>
<accession>A0A377BH49</accession>
<evidence type="ECO:0000313" key="1">
    <source>
        <dbReference type="EMBL" id="STL62575.1"/>
    </source>
</evidence>
<name>A0A377BH49_ECOLX</name>
<dbReference type="AlphaFoldDB" id="A0A377BH49"/>
<protein>
    <submittedName>
        <fullName evidence="1">Putative Pilx3-4/VirB3-4 protein, putative conjugal transfer protein</fullName>
    </submittedName>
</protein>
<evidence type="ECO:0000313" key="2">
    <source>
        <dbReference type="Proteomes" id="UP000254255"/>
    </source>
</evidence>